<sequence>MSARDPEIKKELDATLQTRRDLGPEYEEELIEGFLDKVQQRMDGTFDTRLRRQLAEQQMQVVRGTQPGPGASDGTFGERFGFAAVSMVLAIPLSAIGVVNEGLPGLLVSWGGIVGVNAVHAAGLFRRRRAEKNRSDWD</sequence>
<protein>
    <recommendedName>
        <fullName evidence="4">Integral membrane protein</fullName>
    </recommendedName>
</protein>
<keyword evidence="1" id="KW-0812">Transmembrane</keyword>
<organism evidence="2 3">
    <name type="scientific">Streptomyces synnematoformans</name>
    <dbReference type="NCBI Taxonomy" id="415721"/>
    <lineage>
        <taxon>Bacteria</taxon>
        <taxon>Bacillati</taxon>
        <taxon>Actinomycetota</taxon>
        <taxon>Actinomycetes</taxon>
        <taxon>Kitasatosporales</taxon>
        <taxon>Streptomycetaceae</taxon>
        <taxon>Streptomyces</taxon>
    </lineage>
</organism>
<proteinExistence type="predicted"/>
<comment type="caution">
    <text evidence="2">The sequence shown here is derived from an EMBL/GenBank/DDBJ whole genome shotgun (WGS) entry which is preliminary data.</text>
</comment>
<dbReference type="Proteomes" id="UP001500443">
    <property type="component" value="Unassembled WGS sequence"/>
</dbReference>
<dbReference type="EMBL" id="BAAAPF010000129">
    <property type="protein sequence ID" value="GAA2130166.1"/>
    <property type="molecule type" value="Genomic_DNA"/>
</dbReference>
<feature type="transmembrane region" description="Helical" evidence="1">
    <location>
        <begin position="80"/>
        <end position="99"/>
    </location>
</feature>
<keyword evidence="1" id="KW-0472">Membrane</keyword>
<evidence type="ECO:0008006" key="4">
    <source>
        <dbReference type="Google" id="ProtNLM"/>
    </source>
</evidence>
<feature type="transmembrane region" description="Helical" evidence="1">
    <location>
        <begin position="105"/>
        <end position="125"/>
    </location>
</feature>
<name>A0ABN2YNQ5_9ACTN</name>
<keyword evidence="1" id="KW-1133">Transmembrane helix</keyword>
<evidence type="ECO:0000313" key="3">
    <source>
        <dbReference type="Proteomes" id="UP001500443"/>
    </source>
</evidence>
<evidence type="ECO:0000313" key="2">
    <source>
        <dbReference type="EMBL" id="GAA2130166.1"/>
    </source>
</evidence>
<accession>A0ABN2YNQ5</accession>
<gene>
    <name evidence="2" type="ORF">GCM10009802_38090</name>
</gene>
<dbReference type="RefSeq" id="WP_344291205.1">
    <property type="nucleotide sequence ID" value="NZ_BAAAPF010000129.1"/>
</dbReference>
<reference evidence="2 3" key="1">
    <citation type="journal article" date="2019" name="Int. J. Syst. Evol. Microbiol.">
        <title>The Global Catalogue of Microorganisms (GCM) 10K type strain sequencing project: providing services to taxonomists for standard genome sequencing and annotation.</title>
        <authorList>
            <consortium name="The Broad Institute Genomics Platform"/>
            <consortium name="The Broad Institute Genome Sequencing Center for Infectious Disease"/>
            <person name="Wu L."/>
            <person name="Ma J."/>
        </authorList>
    </citation>
    <scope>NUCLEOTIDE SEQUENCE [LARGE SCALE GENOMIC DNA]</scope>
    <source>
        <strain evidence="2 3">JCM 15481</strain>
    </source>
</reference>
<keyword evidence="3" id="KW-1185">Reference proteome</keyword>
<evidence type="ECO:0000256" key="1">
    <source>
        <dbReference type="SAM" id="Phobius"/>
    </source>
</evidence>